<sequence>MTDPVALNVEGLDQLLARMDNINYDLRKKGGRFAMRKAANLIRDKAKENAKQIDDPVSAEDISANIAVRFSPKEFRQTGDLVFRVGVMGGAGGRRKTEAFSGLPGGDTRHWRHIEFGRDAIRAQGGGILANPQAGEFFGKEVGPAPAQPFMRRSLSESVQAATDEFITQYNRALDRALRKQAREAGA</sequence>
<proteinExistence type="predicted"/>
<protein>
    <submittedName>
        <fullName evidence="1">HK97 gp10 family phage protein</fullName>
    </submittedName>
</protein>
<dbReference type="EMBL" id="JABYQT010000017">
    <property type="protein sequence ID" value="MBZ5489145.1"/>
    <property type="molecule type" value="Genomic_DNA"/>
</dbReference>
<organism evidence="1 2">
    <name type="scientific">Vreelandella aquamarina</name>
    <dbReference type="NCBI Taxonomy" id="77097"/>
    <lineage>
        <taxon>Bacteria</taxon>
        <taxon>Pseudomonadati</taxon>
        <taxon>Pseudomonadota</taxon>
        <taxon>Gammaproteobacteria</taxon>
        <taxon>Oceanospirillales</taxon>
        <taxon>Halomonadaceae</taxon>
        <taxon>Vreelandella</taxon>
    </lineage>
</organism>
<gene>
    <name evidence="1" type="ORF">HW452_16620</name>
</gene>
<accession>A0ACC5VYU8</accession>
<evidence type="ECO:0000313" key="1">
    <source>
        <dbReference type="EMBL" id="MBZ5489145.1"/>
    </source>
</evidence>
<dbReference type="Proteomes" id="UP001319846">
    <property type="component" value="Unassembled WGS sequence"/>
</dbReference>
<comment type="caution">
    <text evidence="1">The sequence shown here is derived from an EMBL/GenBank/DDBJ whole genome shotgun (WGS) entry which is preliminary data.</text>
</comment>
<reference evidence="1" key="1">
    <citation type="submission" date="2020-06" db="EMBL/GenBank/DDBJ databases">
        <title>Whole Genome Sequence of Halomonas aquamarina MB598.</title>
        <authorList>
            <person name="Pervaiz M."/>
            <person name="Fariq A."/>
            <person name="Yasmin A."/>
            <person name="Welch M."/>
        </authorList>
    </citation>
    <scope>NUCLEOTIDE SEQUENCE</scope>
    <source>
        <strain evidence="1">MB598</strain>
    </source>
</reference>
<name>A0ACC5VYU8_9GAMM</name>
<evidence type="ECO:0000313" key="2">
    <source>
        <dbReference type="Proteomes" id="UP001319846"/>
    </source>
</evidence>
<keyword evidence="2" id="KW-1185">Reference proteome</keyword>